<evidence type="ECO:0000256" key="1">
    <source>
        <dbReference type="ARBA" id="ARBA00011028"/>
    </source>
</evidence>
<evidence type="ECO:0000313" key="7">
    <source>
        <dbReference type="Proteomes" id="UP000317638"/>
    </source>
</evidence>
<dbReference type="GO" id="GO:0030001">
    <property type="term" value="P:metal ion transport"/>
    <property type="evidence" value="ECO:0007669"/>
    <property type="project" value="InterPro"/>
</dbReference>
<evidence type="ECO:0000256" key="3">
    <source>
        <dbReference type="ARBA" id="ARBA00022729"/>
    </source>
</evidence>
<dbReference type="PANTHER" id="PTHR42953">
    <property type="entry name" value="HIGH-AFFINITY ZINC UPTAKE SYSTEM PROTEIN ZNUA-RELATED"/>
    <property type="match status" value="1"/>
</dbReference>
<dbReference type="Proteomes" id="UP000317638">
    <property type="component" value="Unassembled WGS sequence"/>
</dbReference>
<feature type="chain" id="PRO_5021902213" evidence="5">
    <location>
        <begin position="22"/>
        <end position="319"/>
    </location>
</feature>
<feature type="region of interest" description="Disordered" evidence="4">
    <location>
        <begin position="123"/>
        <end position="152"/>
    </location>
</feature>
<dbReference type="InterPro" id="IPR006127">
    <property type="entry name" value="ZnuA-like"/>
</dbReference>
<dbReference type="RefSeq" id="WP_143936590.1">
    <property type="nucleotide sequence ID" value="NZ_VKKG01000001.1"/>
</dbReference>
<keyword evidence="2" id="KW-0813">Transport</keyword>
<gene>
    <name evidence="6" type="ORF">FOJ82_00930</name>
</gene>
<dbReference type="SUPFAM" id="SSF53807">
    <property type="entry name" value="Helical backbone' metal receptor"/>
    <property type="match status" value="1"/>
</dbReference>
<dbReference type="Gene3D" id="3.40.50.1980">
    <property type="entry name" value="Nitrogenase molybdenum iron protein domain"/>
    <property type="match status" value="2"/>
</dbReference>
<protein>
    <submittedName>
        <fullName evidence="6">Zinc ABC transporter substrate-binding protein</fullName>
    </submittedName>
</protein>
<evidence type="ECO:0000256" key="2">
    <source>
        <dbReference type="ARBA" id="ARBA00022448"/>
    </source>
</evidence>
<dbReference type="PANTHER" id="PTHR42953:SF3">
    <property type="entry name" value="HIGH-AFFINITY ZINC UPTAKE SYSTEM PROTEIN ZNUA"/>
    <property type="match status" value="1"/>
</dbReference>
<keyword evidence="7" id="KW-1185">Reference proteome</keyword>
<feature type="signal peptide" evidence="5">
    <location>
        <begin position="1"/>
        <end position="21"/>
    </location>
</feature>
<evidence type="ECO:0000313" key="6">
    <source>
        <dbReference type="EMBL" id="TRY19501.1"/>
    </source>
</evidence>
<reference evidence="6 7" key="1">
    <citation type="submission" date="2019-07" db="EMBL/GenBank/DDBJ databases">
        <authorList>
            <person name="Zhou L.-Y."/>
        </authorList>
    </citation>
    <scope>NUCLEOTIDE SEQUENCE [LARGE SCALE GENOMIC DNA]</scope>
    <source>
        <strain evidence="6 7">YIM 101269</strain>
    </source>
</reference>
<accession>A0A553K482</accession>
<dbReference type="Pfam" id="PF01297">
    <property type="entry name" value="ZnuA"/>
    <property type="match status" value="1"/>
</dbReference>
<organism evidence="6 7">
    <name type="scientific">Tessaracoccus rhinocerotis</name>
    <dbReference type="NCBI Taxonomy" id="1689449"/>
    <lineage>
        <taxon>Bacteria</taxon>
        <taxon>Bacillati</taxon>
        <taxon>Actinomycetota</taxon>
        <taxon>Actinomycetes</taxon>
        <taxon>Propionibacteriales</taxon>
        <taxon>Propionibacteriaceae</taxon>
        <taxon>Tessaracoccus</taxon>
    </lineage>
</organism>
<evidence type="ECO:0000256" key="4">
    <source>
        <dbReference type="SAM" id="MobiDB-lite"/>
    </source>
</evidence>
<dbReference type="OrthoDB" id="9810636at2"/>
<sequence length="319" mass="33354">MTSRALAAVLTAGALALTACGAKSPAPGDGDAEGLRVAAAFYPLAHAAELAGGDAVAVSNLTTPGTEAHDLELSPQQIVALTEADVVVYLAGFQPAVDDAIAQSGAQNVIEVSEVARLTEHAADEPGHADEGHEDEGHEDEGHDHGEADPHFWLDPTRLADVVEAISEELAAVSPEDSEAFKENAVRSRVALVALDEEFATGLAECERREIFVSHAAFGYLTERYDLEQVAVVGLTPHAEPSPARIAEVQELAREHGATTIFFESQASDAVADSIAGDLGLRTAVLDPLESLTEESAGEDYSAVMRANLQAIRDANGCS</sequence>
<comment type="caution">
    <text evidence="6">The sequence shown here is derived from an EMBL/GenBank/DDBJ whole genome shotgun (WGS) entry which is preliminary data.</text>
</comment>
<dbReference type="AlphaFoldDB" id="A0A553K482"/>
<keyword evidence="3 5" id="KW-0732">Signal</keyword>
<dbReference type="PROSITE" id="PS51257">
    <property type="entry name" value="PROKAR_LIPOPROTEIN"/>
    <property type="match status" value="1"/>
</dbReference>
<dbReference type="GO" id="GO:0046872">
    <property type="term" value="F:metal ion binding"/>
    <property type="evidence" value="ECO:0007669"/>
    <property type="project" value="InterPro"/>
</dbReference>
<name>A0A553K482_9ACTN</name>
<comment type="similarity">
    <text evidence="1">Belongs to the bacterial solute-binding protein 9 family.</text>
</comment>
<evidence type="ECO:0000256" key="5">
    <source>
        <dbReference type="SAM" id="SignalP"/>
    </source>
</evidence>
<dbReference type="InterPro" id="IPR050492">
    <property type="entry name" value="Bact_metal-bind_prot9"/>
</dbReference>
<feature type="compositionally biased region" description="Basic and acidic residues" evidence="4">
    <location>
        <begin position="140"/>
        <end position="152"/>
    </location>
</feature>
<dbReference type="EMBL" id="VKKG01000001">
    <property type="protein sequence ID" value="TRY19501.1"/>
    <property type="molecule type" value="Genomic_DNA"/>
</dbReference>
<proteinExistence type="inferred from homology"/>